<dbReference type="AlphaFoldDB" id="X0Z0C5"/>
<dbReference type="InterPro" id="IPR008991">
    <property type="entry name" value="Translation_prot_SH3-like_sf"/>
</dbReference>
<dbReference type="FunFam" id="2.40.50.140:FF:000009">
    <property type="entry name" value="Elongation factor P"/>
    <property type="match status" value="1"/>
</dbReference>
<reference evidence="3" key="1">
    <citation type="journal article" date="2014" name="Front. Microbiol.">
        <title>High frequency of phylogenetically diverse reductive dehalogenase-homologous genes in deep subseafloor sedimentary metagenomes.</title>
        <authorList>
            <person name="Kawai M."/>
            <person name="Futagami T."/>
            <person name="Toyoda A."/>
            <person name="Takaki Y."/>
            <person name="Nishi S."/>
            <person name="Hori S."/>
            <person name="Arai W."/>
            <person name="Tsubouchi T."/>
            <person name="Morono Y."/>
            <person name="Uchiyama I."/>
            <person name="Ito T."/>
            <person name="Fujiyama A."/>
            <person name="Inagaki F."/>
            <person name="Takami H."/>
        </authorList>
    </citation>
    <scope>NUCLEOTIDE SEQUENCE</scope>
    <source>
        <strain evidence="3">Expedition CK06-06</strain>
    </source>
</reference>
<dbReference type="InterPro" id="IPR014722">
    <property type="entry name" value="Rib_uL2_dom2"/>
</dbReference>
<accession>X0Z0C5</accession>
<feature type="non-terminal residue" evidence="3">
    <location>
        <position position="120"/>
    </location>
</feature>
<evidence type="ECO:0000259" key="2">
    <source>
        <dbReference type="SMART" id="SM01185"/>
    </source>
</evidence>
<dbReference type="InterPro" id="IPR020599">
    <property type="entry name" value="Transl_elong_fac_P/YeiP"/>
</dbReference>
<sequence length="120" mass="14256">MISTTDFRNGLTIIYDNQLYKILYFQHVKPGKGGAFVRTKLKDLNTGAIIDKTFRAGEKMEQAILETKRMQYLYKDQYYNFMDTKTYEQIQLDEDILEDRKDYLLENMELAVIFYKGRPA</sequence>
<dbReference type="InterPro" id="IPR013185">
    <property type="entry name" value="Transl_elong_KOW-like"/>
</dbReference>
<organism evidence="3">
    <name type="scientific">marine sediment metagenome</name>
    <dbReference type="NCBI Taxonomy" id="412755"/>
    <lineage>
        <taxon>unclassified sequences</taxon>
        <taxon>metagenomes</taxon>
        <taxon>ecological metagenomes</taxon>
    </lineage>
</organism>
<comment type="similarity">
    <text evidence="1">Belongs to the elongation factor P family.</text>
</comment>
<dbReference type="SUPFAM" id="SSF50104">
    <property type="entry name" value="Translation proteins SH3-like domain"/>
    <property type="match status" value="1"/>
</dbReference>
<gene>
    <name evidence="3" type="ORF">S01H4_07531</name>
</gene>
<dbReference type="PANTHER" id="PTHR30053:SF12">
    <property type="entry name" value="ELONGATION FACTOR P (EF-P) FAMILY PROTEIN"/>
    <property type="match status" value="1"/>
</dbReference>
<feature type="domain" description="Translation elongation factor P/YeiP central" evidence="2">
    <location>
        <begin position="67"/>
        <end position="120"/>
    </location>
</feature>
<dbReference type="SMART" id="SM01185">
    <property type="entry name" value="EFP"/>
    <property type="match status" value="1"/>
</dbReference>
<dbReference type="PANTHER" id="PTHR30053">
    <property type="entry name" value="ELONGATION FACTOR P"/>
    <property type="match status" value="1"/>
</dbReference>
<dbReference type="SUPFAM" id="SSF50249">
    <property type="entry name" value="Nucleic acid-binding proteins"/>
    <property type="match status" value="1"/>
</dbReference>
<dbReference type="Gene3D" id="2.40.50.140">
    <property type="entry name" value="Nucleic acid-binding proteins"/>
    <property type="match status" value="1"/>
</dbReference>
<protein>
    <recommendedName>
        <fullName evidence="2">Translation elongation factor P/YeiP central domain-containing protein</fullName>
    </recommendedName>
</protein>
<comment type="caution">
    <text evidence="3">The sequence shown here is derived from an EMBL/GenBank/DDBJ whole genome shotgun (WGS) entry which is preliminary data.</text>
</comment>
<dbReference type="Pfam" id="PF08207">
    <property type="entry name" value="EFP_N"/>
    <property type="match status" value="1"/>
</dbReference>
<dbReference type="InterPro" id="IPR001059">
    <property type="entry name" value="Transl_elong_P/YeiP_cen"/>
</dbReference>
<dbReference type="FunFam" id="2.30.30.30:FF:000003">
    <property type="entry name" value="Elongation factor P"/>
    <property type="match status" value="1"/>
</dbReference>
<dbReference type="GO" id="GO:0003746">
    <property type="term" value="F:translation elongation factor activity"/>
    <property type="evidence" value="ECO:0007669"/>
    <property type="project" value="InterPro"/>
</dbReference>
<evidence type="ECO:0000313" key="3">
    <source>
        <dbReference type="EMBL" id="GAG62444.1"/>
    </source>
</evidence>
<dbReference type="GO" id="GO:0005737">
    <property type="term" value="C:cytoplasm"/>
    <property type="evidence" value="ECO:0007669"/>
    <property type="project" value="TreeGrafter"/>
</dbReference>
<name>X0Z0C5_9ZZZZ</name>
<evidence type="ECO:0000256" key="1">
    <source>
        <dbReference type="ARBA" id="ARBA00009479"/>
    </source>
</evidence>
<dbReference type="EMBL" id="BART01002474">
    <property type="protein sequence ID" value="GAG62444.1"/>
    <property type="molecule type" value="Genomic_DNA"/>
</dbReference>
<dbReference type="CDD" id="cd04470">
    <property type="entry name" value="S1_EF-P_repeat_1"/>
    <property type="match status" value="1"/>
</dbReference>
<dbReference type="Gene3D" id="2.30.30.30">
    <property type="match status" value="1"/>
</dbReference>
<proteinExistence type="inferred from homology"/>
<dbReference type="InterPro" id="IPR012340">
    <property type="entry name" value="NA-bd_OB-fold"/>
</dbReference>
<dbReference type="Pfam" id="PF01132">
    <property type="entry name" value="EFP"/>
    <property type="match status" value="1"/>
</dbReference>